<gene>
    <name evidence="5" type="ORF">LKD22_11440</name>
</gene>
<dbReference type="Gene3D" id="1.10.10.10">
    <property type="entry name" value="Winged helix-like DNA-binding domain superfamily/Winged helix DNA-binding domain"/>
    <property type="match status" value="1"/>
</dbReference>
<name>A0AAW4W6C5_9FIRM</name>
<dbReference type="GO" id="GO:0003677">
    <property type="term" value="F:DNA binding"/>
    <property type="evidence" value="ECO:0007669"/>
    <property type="project" value="UniProtKB-KW"/>
</dbReference>
<dbReference type="PANTHER" id="PTHR33164:SF103">
    <property type="entry name" value="REGULATORY PROTEIN MARR"/>
    <property type="match status" value="1"/>
</dbReference>
<dbReference type="InterPro" id="IPR023187">
    <property type="entry name" value="Tscrpt_reg_MarR-type_CS"/>
</dbReference>
<evidence type="ECO:0000259" key="4">
    <source>
        <dbReference type="PROSITE" id="PS50995"/>
    </source>
</evidence>
<sequence length="144" mass="16313">MNPYMEFAHKTDLAYSALCHSLCRELNLPQTAFDILLFLANNPECDTASDIVELRKIKANLVSVNVNRLVEEGYLHREPVPGDRRKTRLLCTRQAQPIIDKGRALQAQFAARLLSGMSERQRQAFADASAVINHNLDEILQEVH</sequence>
<feature type="domain" description="HTH marR-type" evidence="4">
    <location>
        <begin position="1"/>
        <end position="141"/>
    </location>
</feature>
<dbReference type="InterPro" id="IPR036390">
    <property type="entry name" value="WH_DNA-bd_sf"/>
</dbReference>
<dbReference type="SUPFAM" id="SSF46785">
    <property type="entry name" value="Winged helix' DNA-binding domain"/>
    <property type="match status" value="1"/>
</dbReference>
<evidence type="ECO:0000256" key="3">
    <source>
        <dbReference type="ARBA" id="ARBA00023163"/>
    </source>
</evidence>
<dbReference type="SMART" id="SM00347">
    <property type="entry name" value="HTH_MARR"/>
    <property type="match status" value="1"/>
</dbReference>
<keyword evidence="2" id="KW-0238">DNA-binding</keyword>
<comment type="caution">
    <text evidence="5">The sequence shown here is derived from an EMBL/GenBank/DDBJ whole genome shotgun (WGS) entry which is preliminary data.</text>
</comment>
<dbReference type="Pfam" id="PF12802">
    <property type="entry name" value="MarR_2"/>
    <property type="match status" value="1"/>
</dbReference>
<dbReference type="GO" id="GO:0006950">
    <property type="term" value="P:response to stress"/>
    <property type="evidence" value="ECO:0007669"/>
    <property type="project" value="TreeGrafter"/>
</dbReference>
<dbReference type="GeneID" id="98661225"/>
<dbReference type="GO" id="GO:0003700">
    <property type="term" value="F:DNA-binding transcription factor activity"/>
    <property type="evidence" value="ECO:0007669"/>
    <property type="project" value="InterPro"/>
</dbReference>
<dbReference type="RefSeq" id="WP_227601154.1">
    <property type="nucleotide sequence ID" value="NZ_JAJEPX010000049.1"/>
</dbReference>
<evidence type="ECO:0000313" key="6">
    <source>
        <dbReference type="Proteomes" id="UP001298753"/>
    </source>
</evidence>
<accession>A0AAW4W6C5</accession>
<proteinExistence type="predicted"/>
<keyword evidence="3" id="KW-0804">Transcription</keyword>
<dbReference type="InterPro" id="IPR000835">
    <property type="entry name" value="HTH_MarR-typ"/>
</dbReference>
<protein>
    <submittedName>
        <fullName evidence="5">MarR family transcriptional regulator</fullName>
    </submittedName>
</protein>
<evidence type="ECO:0000256" key="1">
    <source>
        <dbReference type="ARBA" id="ARBA00023015"/>
    </source>
</evidence>
<dbReference type="PANTHER" id="PTHR33164">
    <property type="entry name" value="TRANSCRIPTIONAL REGULATOR, MARR FAMILY"/>
    <property type="match status" value="1"/>
</dbReference>
<organism evidence="5 6">
    <name type="scientific">Agathobaculum butyriciproducens</name>
    <dbReference type="NCBI Taxonomy" id="1628085"/>
    <lineage>
        <taxon>Bacteria</taxon>
        <taxon>Bacillati</taxon>
        <taxon>Bacillota</taxon>
        <taxon>Clostridia</taxon>
        <taxon>Eubacteriales</taxon>
        <taxon>Butyricicoccaceae</taxon>
        <taxon>Agathobaculum</taxon>
    </lineage>
</organism>
<dbReference type="AlphaFoldDB" id="A0AAW4W6C5"/>
<dbReference type="Proteomes" id="UP001298753">
    <property type="component" value="Unassembled WGS sequence"/>
</dbReference>
<dbReference type="PROSITE" id="PS50995">
    <property type="entry name" value="HTH_MARR_2"/>
    <property type="match status" value="1"/>
</dbReference>
<keyword evidence="1" id="KW-0805">Transcription regulation</keyword>
<reference evidence="5 6" key="1">
    <citation type="submission" date="2021-10" db="EMBL/GenBank/DDBJ databases">
        <title>Anaerobic single-cell dispensing facilitates the cultivation of human gut bacteria.</title>
        <authorList>
            <person name="Afrizal A."/>
        </authorList>
    </citation>
    <scope>NUCLEOTIDE SEQUENCE [LARGE SCALE GENOMIC DNA]</scope>
    <source>
        <strain evidence="5 6">CLA-AA-H270</strain>
    </source>
</reference>
<keyword evidence="6" id="KW-1185">Reference proteome</keyword>
<dbReference type="InterPro" id="IPR039422">
    <property type="entry name" value="MarR/SlyA-like"/>
</dbReference>
<evidence type="ECO:0000313" key="5">
    <source>
        <dbReference type="EMBL" id="MCC2177728.1"/>
    </source>
</evidence>
<dbReference type="InterPro" id="IPR036388">
    <property type="entry name" value="WH-like_DNA-bd_sf"/>
</dbReference>
<evidence type="ECO:0000256" key="2">
    <source>
        <dbReference type="ARBA" id="ARBA00023125"/>
    </source>
</evidence>
<dbReference type="EMBL" id="JAJEPX010000049">
    <property type="protein sequence ID" value="MCC2177728.1"/>
    <property type="molecule type" value="Genomic_DNA"/>
</dbReference>
<dbReference type="PROSITE" id="PS01117">
    <property type="entry name" value="HTH_MARR_1"/>
    <property type="match status" value="1"/>
</dbReference>